<dbReference type="InterPro" id="IPR029006">
    <property type="entry name" value="ADF-H/Gelsolin-like_dom_sf"/>
</dbReference>
<dbReference type="InParanoid" id="A0A6J2V5D7"/>
<sequence>MWPSQASGIQISDEVVKGFQEIRTRHQGSDPNERYKLLVFRVSDDEKFIIVDQEVSLKMKDLKDSEDIFKSIVNVFPTNECRYALYDCTYENKESVKEDLVFIMWAPETAPLKSKMVYASSKGSLRSKLQGLKIEWQVNDLSDIKDTSAFLEKLGGRQSIKSLEGKTL</sequence>
<evidence type="ECO:0000313" key="4">
    <source>
        <dbReference type="Proteomes" id="UP000504632"/>
    </source>
</evidence>
<evidence type="ECO:0000259" key="3">
    <source>
        <dbReference type="PROSITE" id="PS51263"/>
    </source>
</evidence>
<comment type="similarity">
    <text evidence="1">Belongs to the actin-binding proteins ADF family.</text>
</comment>
<keyword evidence="2" id="KW-0009">Actin-binding</keyword>
<dbReference type="GO" id="GO:0030042">
    <property type="term" value="P:actin filament depolymerization"/>
    <property type="evidence" value="ECO:0007669"/>
    <property type="project" value="InterPro"/>
</dbReference>
<gene>
    <name evidence="5" type="primary">cfl1l</name>
</gene>
<dbReference type="AlphaFoldDB" id="A0A6J2V5D7"/>
<proteinExistence type="inferred from homology"/>
<dbReference type="InterPro" id="IPR002108">
    <property type="entry name" value="ADF-H"/>
</dbReference>
<reference evidence="5" key="1">
    <citation type="submission" date="2025-08" db="UniProtKB">
        <authorList>
            <consortium name="RefSeq"/>
        </authorList>
    </citation>
    <scope>IDENTIFICATION</scope>
</reference>
<evidence type="ECO:0000256" key="1">
    <source>
        <dbReference type="ARBA" id="ARBA00006844"/>
    </source>
</evidence>
<dbReference type="CDD" id="cd11286">
    <property type="entry name" value="ADF_cofilin_like"/>
    <property type="match status" value="1"/>
</dbReference>
<evidence type="ECO:0000313" key="5">
    <source>
        <dbReference type="RefSeq" id="XP_030628165.1"/>
    </source>
</evidence>
<dbReference type="Pfam" id="PF00241">
    <property type="entry name" value="Cofilin_ADF"/>
    <property type="match status" value="1"/>
</dbReference>
<dbReference type="InterPro" id="IPR017904">
    <property type="entry name" value="ADF/Cofilin"/>
</dbReference>
<dbReference type="FunCoup" id="A0A6J2V5D7">
    <property type="interactions" value="1153"/>
</dbReference>
<dbReference type="OrthoDB" id="10249245at2759"/>
<dbReference type="RefSeq" id="XP_030628165.1">
    <property type="nucleotide sequence ID" value="XM_030772305.1"/>
</dbReference>
<dbReference type="PRINTS" id="PR00006">
    <property type="entry name" value="COFILIN"/>
</dbReference>
<dbReference type="GO" id="GO:0003779">
    <property type="term" value="F:actin binding"/>
    <property type="evidence" value="ECO:0007669"/>
    <property type="project" value="UniProtKB-KW"/>
</dbReference>
<organism evidence="4 5">
    <name type="scientific">Chanos chanos</name>
    <name type="common">Milkfish</name>
    <name type="synonym">Mugil chanos</name>
    <dbReference type="NCBI Taxonomy" id="29144"/>
    <lineage>
        <taxon>Eukaryota</taxon>
        <taxon>Metazoa</taxon>
        <taxon>Chordata</taxon>
        <taxon>Craniata</taxon>
        <taxon>Vertebrata</taxon>
        <taxon>Euteleostomi</taxon>
        <taxon>Actinopterygii</taxon>
        <taxon>Neopterygii</taxon>
        <taxon>Teleostei</taxon>
        <taxon>Ostariophysi</taxon>
        <taxon>Gonorynchiformes</taxon>
        <taxon>Chanidae</taxon>
        <taxon>Chanos</taxon>
    </lineage>
</organism>
<protein>
    <submittedName>
        <fullName evidence="5">Non-muscle cofilin 1-like</fullName>
    </submittedName>
</protein>
<keyword evidence="4" id="KW-1185">Reference proteome</keyword>
<dbReference type="PANTHER" id="PTHR11913">
    <property type="entry name" value="COFILIN-RELATED"/>
    <property type="match status" value="1"/>
</dbReference>
<dbReference type="SMART" id="SM00102">
    <property type="entry name" value="ADF"/>
    <property type="match status" value="1"/>
</dbReference>
<accession>A0A6J2V5D7</accession>
<dbReference type="SUPFAM" id="SSF55753">
    <property type="entry name" value="Actin depolymerizing proteins"/>
    <property type="match status" value="1"/>
</dbReference>
<dbReference type="CTD" id="406738"/>
<dbReference type="GeneID" id="115810374"/>
<feature type="domain" description="ADF-H" evidence="3">
    <location>
        <begin position="8"/>
        <end position="154"/>
    </location>
</feature>
<dbReference type="Gene3D" id="3.40.20.10">
    <property type="entry name" value="Severin"/>
    <property type="match status" value="1"/>
</dbReference>
<evidence type="ECO:0000256" key="2">
    <source>
        <dbReference type="ARBA" id="ARBA00023203"/>
    </source>
</evidence>
<dbReference type="PROSITE" id="PS51263">
    <property type="entry name" value="ADF_H"/>
    <property type="match status" value="1"/>
</dbReference>
<name>A0A6J2V5D7_CHACN</name>
<dbReference type="GO" id="GO:0015629">
    <property type="term" value="C:actin cytoskeleton"/>
    <property type="evidence" value="ECO:0007669"/>
    <property type="project" value="InterPro"/>
</dbReference>
<dbReference type="Proteomes" id="UP000504632">
    <property type="component" value="Chromosome 4"/>
</dbReference>